<dbReference type="SUPFAM" id="SSF51905">
    <property type="entry name" value="FAD/NAD(P)-binding domain"/>
    <property type="match status" value="1"/>
</dbReference>
<dbReference type="InterPro" id="IPR023753">
    <property type="entry name" value="FAD/NAD-binding_dom"/>
</dbReference>
<evidence type="ECO:0000256" key="3">
    <source>
        <dbReference type="ARBA" id="ARBA00048132"/>
    </source>
</evidence>
<protein>
    <submittedName>
        <fullName evidence="5">NAD(P)/FAD-dependent oxidoreductase</fullName>
    </submittedName>
</protein>
<evidence type="ECO:0000259" key="4">
    <source>
        <dbReference type="Pfam" id="PF07992"/>
    </source>
</evidence>
<dbReference type="PRINTS" id="PR00368">
    <property type="entry name" value="FADPNR"/>
</dbReference>
<keyword evidence="1" id="KW-0285">Flavoprotein</keyword>
<dbReference type="PRINTS" id="PR00469">
    <property type="entry name" value="PNDRDTASEII"/>
</dbReference>
<evidence type="ECO:0000256" key="2">
    <source>
        <dbReference type="ARBA" id="ARBA00023002"/>
    </source>
</evidence>
<evidence type="ECO:0000313" key="5">
    <source>
        <dbReference type="EMBL" id="MBO1752756.1"/>
    </source>
</evidence>
<dbReference type="InterPro" id="IPR036188">
    <property type="entry name" value="FAD/NAD-bd_sf"/>
</dbReference>
<dbReference type="InterPro" id="IPR050097">
    <property type="entry name" value="Ferredoxin-NADP_redctase_2"/>
</dbReference>
<accession>A0A939RX24</accession>
<dbReference type="AlphaFoldDB" id="A0A939RX24"/>
<dbReference type="Pfam" id="PF07992">
    <property type="entry name" value="Pyr_redox_2"/>
    <property type="match status" value="1"/>
</dbReference>
<comment type="caution">
    <text evidence="5">The sequence shown here is derived from an EMBL/GenBank/DDBJ whole genome shotgun (WGS) entry which is preliminary data.</text>
</comment>
<dbReference type="PANTHER" id="PTHR48105">
    <property type="entry name" value="THIOREDOXIN REDUCTASE 1-RELATED-RELATED"/>
    <property type="match status" value="1"/>
</dbReference>
<dbReference type="GO" id="GO:0004791">
    <property type="term" value="F:thioredoxin-disulfide reductase (NADPH) activity"/>
    <property type="evidence" value="ECO:0007669"/>
    <property type="project" value="UniProtKB-EC"/>
</dbReference>
<sequence>MTFQPSTAVLPAGAPTDPARHDVVIVGGGAAGLSAAVTLARSLRDVLVIDAGEPRNAPAEGAHNLLGREGIPPLELLATGREEALAYGAQIRRGTVTTARRTDDGFALTLADGDTVTARRLLLATGLVDELPEVPGVRELWGNHVLHCPYCHGYEVRGRRIGVLGTSPNALHQTFLLRQLSADVTLFLHESPEPDDEGWEQLAALGITVVTGRVRELAREGDCLRAVVLEDGHAFPVDAVAVQPRFVARGDLYEQLGGTLTENPMGTHITKDMAGATDLPGVWAAGNAGDLSAMVGASAAQGVMAGAVINSDLVLADLRTAVEARVGA</sequence>
<evidence type="ECO:0000256" key="1">
    <source>
        <dbReference type="ARBA" id="ARBA00022630"/>
    </source>
</evidence>
<reference evidence="5" key="1">
    <citation type="submission" date="2021-03" db="EMBL/GenBank/DDBJ databases">
        <title>Actinotalea soli sp. nov., isolated from soil.</title>
        <authorList>
            <person name="Ping W."/>
            <person name="Zhang J."/>
        </authorList>
    </citation>
    <scope>NUCLEOTIDE SEQUENCE</scope>
    <source>
        <strain evidence="5">BY-33</strain>
    </source>
</reference>
<feature type="domain" description="FAD/NAD(P)-binding" evidence="4">
    <location>
        <begin position="21"/>
        <end position="288"/>
    </location>
</feature>
<comment type="catalytic activity">
    <reaction evidence="3">
        <text>[thioredoxin]-dithiol + NADP(+) = [thioredoxin]-disulfide + NADPH + H(+)</text>
        <dbReference type="Rhea" id="RHEA:20345"/>
        <dbReference type="Rhea" id="RHEA-COMP:10698"/>
        <dbReference type="Rhea" id="RHEA-COMP:10700"/>
        <dbReference type="ChEBI" id="CHEBI:15378"/>
        <dbReference type="ChEBI" id="CHEBI:29950"/>
        <dbReference type="ChEBI" id="CHEBI:50058"/>
        <dbReference type="ChEBI" id="CHEBI:57783"/>
        <dbReference type="ChEBI" id="CHEBI:58349"/>
        <dbReference type="EC" id="1.8.1.9"/>
    </reaction>
</comment>
<dbReference type="Proteomes" id="UP000664209">
    <property type="component" value="Unassembled WGS sequence"/>
</dbReference>
<dbReference type="RefSeq" id="WP_208056431.1">
    <property type="nucleotide sequence ID" value="NZ_JAGEMK010000007.1"/>
</dbReference>
<dbReference type="EMBL" id="JAGEMK010000007">
    <property type="protein sequence ID" value="MBO1752756.1"/>
    <property type="molecule type" value="Genomic_DNA"/>
</dbReference>
<keyword evidence="2" id="KW-0560">Oxidoreductase</keyword>
<dbReference type="Gene3D" id="3.50.50.60">
    <property type="entry name" value="FAD/NAD(P)-binding domain"/>
    <property type="match status" value="2"/>
</dbReference>
<name>A0A939RX24_9CELL</name>
<keyword evidence="6" id="KW-1185">Reference proteome</keyword>
<evidence type="ECO:0000313" key="6">
    <source>
        <dbReference type="Proteomes" id="UP000664209"/>
    </source>
</evidence>
<gene>
    <name evidence="5" type="ORF">J4G33_13165</name>
</gene>
<proteinExistence type="predicted"/>
<organism evidence="5 6">
    <name type="scientific">Actinotalea soli</name>
    <dbReference type="NCBI Taxonomy" id="2819234"/>
    <lineage>
        <taxon>Bacteria</taxon>
        <taxon>Bacillati</taxon>
        <taxon>Actinomycetota</taxon>
        <taxon>Actinomycetes</taxon>
        <taxon>Micrococcales</taxon>
        <taxon>Cellulomonadaceae</taxon>
        <taxon>Actinotalea</taxon>
    </lineage>
</organism>